<accession>A0AAE3LQ45</accession>
<dbReference type="RefSeq" id="WP_263037641.1">
    <property type="nucleotide sequence ID" value="NZ_JAOTPL010000007.1"/>
</dbReference>
<dbReference type="Pfam" id="PF20736">
    <property type="entry name" value="Glyco_hydro127M"/>
    <property type="match status" value="1"/>
</dbReference>
<proteinExistence type="predicted"/>
<feature type="domain" description="Non-reducing end beta-L-arabinofuranosidase-like GH127 catalytic" evidence="2">
    <location>
        <begin position="108"/>
        <end position="433"/>
    </location>
</feature>
<name>A0AAE3LQ45_9BACT</name>
<dbReference type="PANTHER" id="PTHR31151">
    <property type="entry name" value="PROLINE-TRNA LIGASE (DUF1680)"/>
    <property type="match status" value="1"/>
</dbReference>
<keyword evidence="5" id="KW-1185">Reference proteome</keyword>
<dbReference type="GO" id="GO:0005975">
    <property type="term" value="P:carbohydrate metabolic process"/>
    <property type="evidence" value="ECO:0007669"/>
    <property type="project" value="InterPro"/>
</dbReference>
<gene>
    <name evidence="4" type="ORF">OD355_06465</name>
</gene>
<feature type="domain" description="Non-reducing end beta-L-arabinofuranosidase-like GH127 middle" evidence="3">
    <location>
        <begin position="445"/>
        <end position="541"/>
    </location>
</feature>
<dbReference type="SUPFAM" id="SSF48208">
    <property type="entry name" value="Six-hairpin glycosidases"/>
    <property type="match status" value="1"/>
</dbReference>
<evidence type="ECO:0000313" key="4">
    <source>
        <dbReference type="EMBL" id="MCU7694155.1"/>
    </source>
</evidence>
<dbReference type="AlphaFoldDB" id="A0AAE3LQ45"/>
<dbReference type="InterPro" id="IPR012878">
    <property type="entry name" value="Beta-AFase-like_GH127_cat"/>
</dbReference>
<comment type="caution">
    <text evidence="4">The sequence shown here is derived from an EMBL/GenBank/DDBJ whole genome shotgun (WGS) entry which is preliminary data.</text>
</comment>
<dbReference type="InterPro" id="IPR008928">
    <property type="entry name" value="6-hairpin_glycosidase_sf"/>
</dbReference>
<evidence type="ECO:0000313" key="5">
    <source>
        <dbReference type="Proteomes" id="UP001209317"/>
    </source>
</evidence>
<dbReference type="EMBL" id="JAOTPL010000007">
    <property type="protein sequence ID" value="MCU7694155.1"/>
    <property type="molecule type" value="Genomic_DNA"/>
</dbReference>
<dbReference type="PANTHER" id="PTHR31151:SF0">
    <property type="entry name" value="PROLINE-TRNA LIGASE (DUF1680)"/>
    <property type="match status" value="1"/>
</dbReference>
<reference evidence="4" key="1">
    <citation type="submission" date="2022-10" db="EMBL/GenBank/DDBJ databases">
        <authorList>
            <person name="Kim H.S."/>
            <person name="Kim J.-S."/>
            <person name="Suh M.K."/>
            <person name="Eom M.K."/>
            <person name="Lee J.-S."/>
        </authorList>
    </citation>
    <scope>NUCLEOTIDE SEQUENCE</scope>
    <source>
        <strain evidence="4">LIP-5</strain>
    </source>
</reference>
<dbReference type="InterPro" id="IPR049046">
    <property type="entry name" value="Beta-AFase-like_GH127_middle"/>
</dbReference>
<dbReference type="Proteomes" id="UP001209317">
    <property type="component" value="Unassembled WGS sequence"/>
</dbReference>
<dbReference type="GO" id="GO:0016787">
    <property type="term" value="F:hydrolase activity"/>
    <property type="evidence" value="ECO:0007669"/>
    <property type="project" value="UniProtKB-KW"/>
</dbReference>
<evidence type="ECO:0000256" key="1">
    <source>
        <dbReference type="SAM" id="SignalP"/>
    </source>
</evidence>
<protein>
    <submittedName>
        <fullName evidence="4">Glycoside hydrolase family 127 protein</fullName>
    </submittedName>
</protein>
<evidence type="ECO:0000259" key="3">
    <source>
        <dbReference type="Pfam" id="PF20736"/>
    </source>
</evidence>
<feature type="chain" id="PRO_5041906736" evidence="1">
    <location>
        <begin position="21"/>
        <end position="698"/>
    </location>
</feature>
<keyword evidence="4" id="KW-0378">Hydrolase</keyword>
<feature type="signal peptide" evidence="1">
    <location>
        <begin position="1"/>
        <end position="20"/>
    </location>
</feature>
<sequence>MKKILSIFLFSSLFSCWAYKISDKHAQISVVDKPDITKRSNNYYSNREPLLQNAFIKLPVTSIQPMGWLHEYLQRQRSGLTGNLGNISAWLQKENNAWLSKDGKGEFGWEEVPYWLKGYANIGYILRDKAMIDEAKIWIEGVLNSQRADGNFGPTSVDKNNAEDFWPKMIMLYCLQSYYEYSNDKRVIPFMQNFFRYQLNYPEEKFLKHFHYWQGLRTGDNLHSVLWLYNFTGDAWLLDLARKIHRNSNSWSNRNTMRDDKNLPGWFKLLPDWHNVNIAQGFREPATYYQLSKDKKDLQASYEVFAIIRNYFGQVPGGMFGGDEISRPGYTDPRQGTETCGFVEEMNSDEHMLRITGDAMWADNAENVAFNSYPAAVMPDFKSLRYITSPNMVLNDSKDHSPGIFNKGPFLMMNPFSSRCCQHNHSQGWPYYSENLWMATPDNGLAAVLYAASKVNAKVADQQEVQFEQVTNYPFDEELLFTFTSEKSVYFPLYLRIPAWCGKAELFINGKRENIQATASKYIKIQRHWKNNDRIILKLPMEVTVKEWKHNKNSVSINYGPLTFSLKIDENYIKKESDKTAIEDSRWQKNVDKDEWPSFEIHPASNWNYALHLPAVKNLSFKVVKKPWPENNFPFTISEVPIQITSSAKQVHGWTIDKYGLCGELMQSPVTTISPKEQVTLIPMGAARLRITQFPVAE</sequence>
<dbReference type="Pfam" id="PF07944">
    <property type="entry name" value="Beta-AFase-like_GH127_cat"/>
    <property type="match status" value="1"/>
</dbReference>
<evidence type="ECO:0000259" key="2">
    <source>
        <dbReference type="Pfam" id="PF07944"/>
    </source>
</evidence>
<keyword evidence="1" id="KW-0732">Signal</keyword>
<organism evidence="4 5">
    <name type="scientific">Haoranjiania flava</name>
    <dbReference type="NCBI Taxonomy" id="1856322"/>
    <lineage>
        <taxon>Bacteria</taxon>
        <taxon>Pseudomonadati</taxon>
        <taxon>Bacteroidota</taxon>
        <taxon>Chitinophagia</taxon>
        <taxon>Chitinophagales</taxon>
        <taxon>Chitinophagaceae</taxon>
        <taxon>Haoranjiania</taxon>
    </lineage>
</organism>
<dbReference type="PROSITE" id="PS51257">
    <property type="entry name" value="PROKAR_LIPOPROTEIN"/>
    <property type="match status" value="1"/>
</dbReference>